<dbReference type="RefSeq" id="WP_027242709.1">
    <property type="nucleotide sequence ID" value="NZ_CP012508.1"/>
</dbReference>
<name>A0AAC8VKU1_PISSA</name>
<proteinExistence type="predicted"/>
<dbReference type="EMBL" id="CP012508">
    <property type="protein sequence ID" value="ALB24253.1"/>
    <property type="molecule type" value="Genomic_DNA"/>
</dbReference>
<gene>
    <name evidence="1" type="ORF">KU39_3080</name>
</gene>
<sequence>MPALASLKDIHERRVKKLNILIKERNIPSLRSLCKNVGIQPSVLSRMLSNNTLAEKHARAIEQYYYLPELWLDIEEETQSWSVPGFFFNDYKENNITSPAFYIKKHTKKSSFYIKLNDNIGILSAGFYLLFYPTKSIQCIKYDDICIINNKKNKNIEISQFKITNFEISNTSRPICMSQPIAKCIAIEI</sequence>
<organism evidence="1 2">
    <name type="scientific">Piscirickettsia salmonis</name>
    <dbReference type="NCBI Taxonomy" id="1238"/>
    <lineage>
        <taxon>Bacteria</taxon>
        <taxon>Pseudomonadati</taxon>
        <taxon>Pseudomonadota</taxon>
        <taxon>Gammaproteobacteria</taxon>
        <taxon>Thiotrichales</taxon>
        <taxon>Piscirickettsiaceae</taxon>
        <taxon>Piscirickettsia</taxon>
    </lineage>
</organism>
<accession>A0AAC8VKU1</accession>
<dbReference type="AlphaFoldDB" id="A0AAC8VKU1"/>
<dbReference type="Proteomes" id="UP000029558">
    <property type="component" value="Chromosome"/>
</dbReference>
<reference evidence="1 2" key="1">
    <citation type="journal article" date="2014" name="Genome Announc.">
        <title>Comparative Genome Analysis of Two Isolates of the Fish Pathogen Piscirickettsia salmonis from Different Hosts Reveals Major Differences in Virulence-Associated Secretion Systems.</title>
        <authorList>
            <person name="Bohle H."/>
            <person name="Henriquez P."/>
            <person name="Grothusen H."/>
            <person name="Navas E."/>
            <person name="Sandoval A."/>
            <person name="Bustamante F."/>
            <person name="Bustos P."/>
            <person name="Mancilla M."/>
        </authorList>
    </citation>
    <scope>NUCLEOTIDE SEQUENCE [LARGE SCALE GENOMIC DNA]</scope>
    <source>
        <strain evidence="2">B1-32597</strain>
    </source>
</reference>
<evidence type="ECO:0000313" key="2">
    <source>
        <dbReference type="Proteomes" id="UP000029558"/>
    </source>
</evidence>
<evidence type="ECO:0000313" key="1">
    <source>
        <dbReference type="EMBL" id="ALB24253.1"/>
    </source>
</evidence>
<protein>
    <submittedName>
        <fullName evidence="1">Phage repressor</fullName>
    </submittedName>
</protein>